<feature type="signal peptide" evidence="1">
    <location>
        <begin position="1"/>
        <end position="23"/>
    </location>
</feature>
<proteinExistence type="predicted"/>
<keyword evidence="3" id="KW-1185">Reference proteome</keyword>
<keyword evidence="1" id="KW-0732">Signal</keyword>
<evidence type="ECO:0000313" key="2">
    <source>
        <dbReference type="EMBL" id="MDA3616059.1"/>
    </source>
</evidence>
<protein>
    <submittedName>
        <fullName evidence="2">Uncharacterized protein</fullName>
    </submittedName>
</protein>
<dbReference type="RefSeq" id="WP_407032388.1">
    <property type="nucleotide sequence ID" value="NZ_JAQGEF010000021.1"/>
</dbReference>
<evidence type="ECO:0000256" key="1">
    <source>
        <dbReference type="SAM" id="SignalP"/>
    </source>
</evidence>
<dbReference type="EMBL" id="JAQGEF010000021">
    <property type="protein sequence ID" value="MDA3616059.1"/>
    <property type="molecule type" value="Genomic_DNA"/>
</dbReference>
<accession>A0ABT4UMI7</accession>
<dbReference type="Proteomes" id="UP001210231">
    <property type="component" value="Unassembled WGS sequence"/>
</dbReference>
<reference evidence="2 3" key="1">
    <citation type="submission" date="2022-12" db="EMBL/GenBank/DDBJ databases">
        <title>Chitinophagaceae gen. sp. nov., a new member of the family Chitinophagaceae, isolated from soil in a chemical factory.</title>
        <authorList>
            <person name="Ke Z."/>
        </authorList>
    </citation>
    <scope>NUCLEOTIDE SEQUENCE [LARGE SCALE GENOMIC DNA]</scope>
    <source>
        <strain evidence="2 3">LY-5</strain>
    </source>
</reference>
<gene>
    <name evidence="2" type="ORF">O3P16_14685</name>
</gene>
<feature type="chain" id="PRO_5045171382" evidence="1">
    <location>
        <begin position="24"/>
        <end position="115"/>
    </location>
</feature>
<evidence type="ECO:0000313" key="3">
    <source>
        <dbReference type="Proteomes" id="UP001210231"/>
    </source>
</evidence>
<name>A0ABT4UMI7_9BACT</name>
<sequence>MKRLQTILILMSLVLMQYSRQVAYVNCIIVNASQLSDCDCNKLLTDNNSREDQSHTSHSTHAHIKISAPEEFYVMSVIPTLSHVFTDVVKQSLSFMSVELSPGLKDKPFQPPRLG</sequence>
<organism evidence="2 3">
    <name type="scientific">Polluticaenibacter yanchengensis</name>
    <dbReference type="NCBI Taxonomy" id="3014562"/>
    <lineage>
        <taxon>Bacteria</taxon>
        <taxon>Pseudomonadati</taxon>
        <taxon>Bacteroidota</taxon>
        <taxon>Chitinophagia</taxon>
        <taxon>Chitinophagales</taxon>
        <taxon>Chitinophagaceae</taxon>
        <taxon>Polluticaenibacter</taxon>
    </lineage>
</organism>
<comment type="caution">
    <text evidence="2">The sequence shown here is derived from an EMBL/GenBank/DDBJ whole genome shotgun (WGS) entry which is preliminary data.</text>
</comment>